<evidence type="ECO:0000313" key="2">
    <source>
        <dbReference type="Proteomes" id="UP001159427"/>
    </source>
</evidence>
<proteinExistence type="predicted"/>
<organism evidence="1 2">
    <name type="scientific">Porites evermanni</name>
    <dbReference type="NCBI Taxonomy" id="104178"/>
    <lineage>
        <taxon>Eukaryota</taxon>
        <taxon>Metazoa</taxon>
        <taxon>Cnidaria</taxon>
        <taxon>Anthozoa</taxon>
        <taxon>Hexacorallia</taxon>
        <taxon>Scleractinia</taxon>
        <taxon>Fungiina</taxon>
        <taxon>Poritidae</taxon>
        <taxon>Porites</taxon>
    </lineage>
</organism>
<comment type="caution">
    <text evidence="1">The sequence shown here is derived from an EMBL/GenBank/DDBJ whole genome shotgun (WGS) entry which is preliminary data.</text>
</comment>
<dbReference type="Proteomes" id="UP001159427">
    <property type="component" value="Unassembled WGS sequence"/>
</dbReference>
<accession>A0ABN8LYE7</accession>
<protein>
    <recommendedName>
        <fullName evidence="3">C2H2-type domain-containing protein</fullName>
    </recommendedName>
</protein>
<gene>
    <name evidence="1" type="ORF">PEVE_00008521</name>
</gene>
<evidence type="ECO:0000313" key="1">
    <source>
        <dbReference type="EMBL" id="CAH3020775.1"/>
    </source>
</evidence>
<evidence type="ECO:0008006" key="3">
    <source>
        <dbReference type="Google" id="ProtNLM"/>
    </source>
</evidence>
<name>A0ABN8LYE7_9CNID</name>
<dbReference type="PANTHER" id="PTHR33936">
    <property type="entry name" value="PROTEIN CBG17840"/>
    <property type="match status" value="1"/>
</dbReference>
<keyword evidence="2" id="KW-1185">Reference proteome</keyword>
<dbReference type="EMBL" id="CALNXI010000158">
    <property type="protein sequence ID" value="CAH3020775.1"/>
    <property type="molecule type" value="Genomic_DNA"/>
</dbReference>
<sequence>MKRHMKRKHNLNSNNVTSQKGKCLCNECDRQFYRIKDLREHLSPPFQTTKFESWKAEVEEKEGCSFKHLSTGQKVEYFQCNRGGSYRPRRSGKRRQKSQGRCKIEKNCTSSMLLKYEDDGTMTVDVCYTHYGHEIELQHVWLSKTKRQQLVAKMQQGVPRERILNDIREGVTKDQFLREHLVEKKDLFNIQSAFGLKDYQRHQNDLDSVLAWITEWNQSPDTNPILLQNFQDSCLDGYDLPKEDIVLVIQSLFQKSMLEKFGASDVCCDSIHGTNGEVTKELRKKIGGLQTEVEVYKMFRTVLEQTSETLFEESLRGFIRRLSLPSKTASFRKYFEQEWVSRKQEWAYCLRVGLGINTNMFVEAFHKVFKYQYLKGKSNKRLGNLLLNLLKYVRDKTFDRLIKLTKGKVTSRLSVIHERHLRSLTLPTASVEVEEDDTWEVLGQDGISRYKVSKLMSACKEQTASLSALSVESACIFMSAIVRTV</sequence>
<reference evidence="1 2" key="1">
    <citation type="submission" date="2022-05" db="EMBL/GenBank/DDBJ databases">
        <authorList>
            <consortium name="Genoscope - CEA"/>
            <person name="William W."/>
        </authorList>
    </citation>
    <scope>NUCLEOTIDE SEQUENCE [LARGE SCALE GENOMIC DNA]</scope>
</reference>
<dbReference type="InterPro" id="IPR052797">
    <property type="entry name" value="RegFact_GeneExpr_CellDeath"/>
</dbReference>
<dbReference type="PANTHER" id="PTHR33936:SF24">
    <property type="entry name" value="C2H2-TYPE DOMAIN-CONTAINING PROTEIN"/>
    <property type="match status" value="1"/>
</dbReference>